<evidence type="ECO:0000313" key="2">
    <source>
        <dbReference type="Proteomes" id="UP001241603"/>
    </source>
</evidence>
<reference evidence="1 2" key="1">
    <citation type="submission" date="2023-07" db="EMBL/GenBank/DDBJ databases">
        <title>Genomic Encyclopedia of Type Strains, Phase IV (KMG-IV): sequencing the most valuable type-strain genomes for metagenomic binning, comparative biology and taxonomic classification.</title>
        <authorList>
            <person name="Goeker M."/>
        </authorList>
    </citation>
    <scope>NUCLEOTIDE SEQUENCE [LARGE SCALE GENOMIC DNA]</scope>
    <source>
        <strain evidence="1 2">B6-8</strain>
    </source>
</reference>
<dbReference type="Proteomes" id="UP001241603">
    <property type="component" value="Unassembled WGS sequence"/>
</dbReference>
<dbReference type="RefSeq" id="WP_266348693.1">
    <property type="nucleotide sequence ID" value="NZ_JAPKNG010000003.1"/>
</dbReference>
<dbReference type="CDD" id="cd17033">
    <property type="entry name" value="DR1245-like"/>
    <property type="match status" value="1"/>
</dbReference>
<protein>
    <recommendedName>
        <fullName evidence="3">YbjN domain-containing protein</fullName>
    </recommendedName>
</protein>
<accession>A0ABU0H7J1</accession>
<dbReference type="InterPro" id="IPR019660">
    <property type="entry name" value="Put_sensory_transdc_reg_YbjN"/>
</dbReference>
<dbReference type="Pfam" id="PF10722">
    <property type="entry name" value="YbjN"/>
    <property type="match status" value="1"/>
</dbReference>
<proteinExistence type="predicted"/>
<sequence length="167" mass="18881">MSLIEFETEDRQSNPVDMIEHIAAINDWSFERSGDDEITISIGGGWCDYHVSFSWMEDMEAVHLACAFDLKVTEPRKTEVTRLLSLVNEQLWIGHFDLWSKEGVVMYRQTMLLAGGAEPNSAQVEGLLENAVESCERYYQAFQFVVWAGKSAAEALETVMFETVGEA</sequence>
<dbReference type="EMBL" id="JAUSVO010000003">
    <property type="protein sequence ID" value="MDQ0437755.1"/>
    <property type="molecule type" value="Genomic_DNA"/>
</dbReference>
<organism evidence="1 2">
    <name type="scientific">Kaistia dalseonensis</name>
    <dbReference type="NCBI Taxonomy" id="410840"/>
    <lineage>
        <taxon>Bacteria</taxon>
        <taxon>Pseudomonadati</taxon>
        <taxon>Pseudomonadota</taxon>
        <taxon>Alphaproteobacteria</taxon>
        <taxon>Hyphomicrobiales</taxon>
        <taxon>Kaistiaceae</taxon>
        <taxon>Kaistia</taxon>
    </lineage>
</organism>
<evidence type="ECO:0000313" key="1">
    <source>
        <dbReference type="EMBL" id="MDQ0437755.1"/>
    </source>
</evidence>
<evidence type="ECO:0008006" key="3">
    <source>
        <dbReference type="Google" id="ProtNLM"/>
    </source>
</evidence>
<comment type="caution">
    <text evidence="1">The sequence shown here is derived from an EMBL/GenBank/DDBJ whole genome shotgun (WGS) entry which is preliminary data.</text>
</comment>
<gene>
    <name evidence="1" type="ORF">QO014_002147</name>
</gene>
<keyword evidence="2" id="KW-1185">Reference proteome</keyword>
<name>A0ABU0H7J1_9HYPH</name>